<protein>
    <submittedName>
        <fullName evidence="1">Uncharacterized protein</fullName>
    </submittedName>
</protein>
<gene>
    <name evidence="1" type="ORF">J1N35_040833</name>
</gene>
<dbReference type="Proteomes" id="UP000828251">
    <property type="component" value="Unassembled WGS sequence"/>
</dbReference>
<evidence type="ECO:0000313" key="2">
    <source>
        <dbReference type="Proteomes" id="UP000828251"/>
    </source>
</evidence>
<dbReference type="EMBL" id="JAIQCV010000012">
    <property type="protein sequence ID" value="KAH1039090.1"/>
    <property type="molecule type" value="Genomic_DNA"/>
</dbReference>
<keyword evidence="2" id="KW-1185">Reference proteome</keyword>
<evidence type="ECO:0000313" key="1">
    <source>
        <dbReference type="EMBL" id="KAH1039090.1"/>
    </source>
</evidence>
<accession>A0A9D3UEG1</accession>
<organism evidence="1 2">
    <name type="scientific">Gossypium stocksii</name>
    <dbReference type="NCBI Taxonomy" id="47602"/>
    <lineage>
        <taxon>Eukaryota</taxon>
        <taxon>Viridiplantae</taxon>
        <taxon>Streptophyta</taxon>
        <taxon>Embryophyta</taxon>
        <taxon>Tracheophyta</taxon>
        <taxon>Spermatophyta</taxon>
        <taxon>Magnoliopsida</taxon>
        <taxon>eudicotyledons</taxon>
        <taxon>Gunneridae</taxon>
        <taxon>Pentapetalae</taxon>
        <taxon>rosids</taxon>
        <taxon>malvids</taxon>
        <taxon>Malvales</taxon>
        <taxon>Malvaceae</taxon>
        <taxon>Malvoideae</taxon>
        <taxon>Gossypium</taxon>
    </lineage>
</organism>
<dbReference type="AlphaFoldDB" id="A0A9D3UEG1"/>
<comment type="caution">
    <text evidence="1">The sequence shown here is derived from an EMBL/GenBank/DDBJ whole genome shotgun (WGS) entry which is preliminary data.</text>
</comment>
<proteinExistence type="predicted"/>
<sequence>MEASDNLIEGGHGRVSTGSVLAVSTPKLKRCSVSAVRDFLPGCRRATASNYDLSVSTVRDFSPGYEKVTTLRIIYYST</sequence>
<reference evidence="1 2" key="1">
    <citation type="journal article" date="2021" name="Plant Biotechnol. J.">
        <title>Multi-omics assisted identification of the key and species-specific regulatory components of drought-tolerant mechanisms in Gossypium stocksii.</title>
        <authorList>
            <person name="Yu D."/>
            <person name="Ke L."/>
            <person name="Zhang D."/>
            <person name="Wu Y."/>
            <person name="Sun Y."/>
            <person name="Mei J."/>
            <person name="Sun J."/>
            <person name="Sun Y."/>
        </authorList>
    </citation>
    <scope>NUCLEOTIDE SEQUENCE [LARGE SCALE GENOMIC DNA]</scope>
    <source>
        <strain evidence="2">cv. E1</strain>
        <tissue evidence="1">Leaf</tissue>
    </source>
</reference>
<name>A0A9D3UEG1_9ROSI</name>